<dbReference type="GO" id="GO:0030416">
    <property type="term" value="P:methylamine metabolic process"/>
    <property type="evidence" value="ECO:0007669"/>
    <property type="project" value="InterPro"/>
</dbReference>
<accession>A0A2S9J5I4</accession>
<keyword evidence="8" id="KW-1185">Reference proteome</keyword>
<dbReference type="AlphaFoldDB" id="A0A2S9J5I4"/>
<comment type="caution">
    <text evidence="7">The sequence shown here is derived from an EMBL/GenBank/DDBJ whole genome shotgun (WGS) entry which is preliminary data.</text>
</comment>
<evidence type="ECO:0000256" key="2">
    <source>
        <dbReference type="ARBA" id="ARBA00022692"/>
    </source>
</evidence>
<proteinExistence type="predicted"/>
<dbReference type="InterPro" id="IPR009908">
    <property type="entry name" value="Methylamine_util_MauE"/>
</dbReference>
<organism evidence="7 8">
    <name type="scientific">Sphingobacterium haloxyli</name>
    <dbReference type="NCBI Taxonomy" id="2100533"/>
    <lineage>
        <taxon>Bacteria</taxon>
        <taxon>Pseudomonadati</taxon>
        <taxon>Bacteroidota</taxon>
        <taxon>Sphingobacteriia</taxon>
        <taxon>Sphingobacteriales</taxon>
        <taxon>Sphingobacteriaceae</taxon>
        <taxon>Sphingobacterium</taxon>
    </lineage>
</organism>
<evidence type="ECO:0000256" key="4">
    <source>
        <dbReference type="ARBA" id="ARBA00023136"/>
    </source>
</evidence>
<evidence type="ECO:0000313" key="7">
    <source>
        <dbReference type="EMBL" id="PRD48035.1"/>
    </source>
</evidence>
<reference evidence="7 8" key="1">
    <citation type="submission" date="2018-02" db="EMBL/GenBank/DDBJ databases">
        <title>The draft genome of Sphingobacterium sp. 5JN-11.</title>
        <authorList>
            <person name="Liu L."/>
            <person name="Li L."/>
            <person name="Liang L."/>
            <person name="Zhang X."/>
            <person name="Wang T."/>
        </authorList>
    </citation>
    <scope>NUCLEOTIDE SEQUENCE [LARGE SCALE GENOMIC DNA]</scope>
    <source>
        <strain evidence="7 8">5JN-11</strain>
    </source>
</reference>
<dbReference type="EMBL" id="PVBQ01000004">
    <property type="protein sequence ID" value="PRD48035.1"/>
    <property type="molecule type" value="Genomic_DNA"/>
</dbReference>
<evidence type="ECO:0000256" key="3">
    <source>
        <dbReference type="ARBA" id="ARBA00022989"/>
    </source>
</evidence>
<comment type="subcellular location">
    <subcellularLocation>
        <location evidence="1">Membrane</location>
        <topology evidence="1">Multi-pass membrane protein</topology>
    </subcellularLocation>
</comment>
<dbReference type="OrthoDB" id="673785at2"/>
<feature type="transmembrane region" description="Helical" evidence="5">
    <location>
        <begin position="79"/>
        <end position="100"/>
    </location>
</feature>
<feature type="transmembrane region" description="Helical" evidence="5">
    <location>
        <begin position="107"/>
        <end position="128"/>
    </location>
</feature>
<evidence type="ECO:0000259" key="6">
    <source>
        <dbReference type="Pfam" id="PF07291"/>
    </source>
</evidence>
<keyword evidence="2 5" id="KW-0812">Transmembrane</keyword>
<protein>
    <recommendedName>
        <fullName evidence="6">Methylamine utilisation protein MauE domain-containing protein</fullName>
    </recommendedName>
</protein>
<dbReference type="Pfam" id="PF07291">
    <property type="entry name" value="MauE"/>
    <property type="match status" value="1"/>
</dbReference>
<feature type="transmembrane region" description="Helical" evidence="5">
    <location>
        <begin position="148"/>
        <end position="165"/>
    </location>
</feature>
<evidence type="ECO:0000256" key="5">
    <source>
        <dbReference type="SAM" id="Phobius"/>
    </source>
</evidence>
<sequence>MQKLINRTRIAAAIDAIAQSKAAHWLGKKSLWLYKGLPELIAYGYAFLYMYTGYDKLKHVEEFIDGNSKIPLVGQYAELIGWGIPTLEILLAVLLVLPFLKLKKIVLWASVVLMGIFTLYLATMLIFVPDRLCNCGGVIESMGWTTHLIFNLLCLGAGVFAIRNLQKI</sequence>
<dbReference type="GO" id="GO:0016020">
    <property type="term" value="C:membrane"/>
    <property type="evidence" value="ECO:0007669"/>
    <property type="project" value="UniProtKB-SubCell"/>
</dbReference>
<evidence type="ECO:0000313" key="8">
    <source>
        <dbReference type="Proteomes" id="UP000239711"/>
    </source>
</evidence>
<name>A0A2S9J5I4_9SPHI</name>
<evidence type="ECO:0000256" key="1">
    <source>
        <dbReference type="ARBA" id="ARBA00004141"/>
    </source>
</evidence>
<dbReference type="Proteomes" id="UP000239711">
    <property type="component" value="Unassembled WGS sequence"/>
</dbReference>
<feature type="transmembrane region" description="Helical" evidence="5">
    <location>
        <begin position="31"/>
        <end position="51"/>
    </location>
</feature>
<feature type="domain" description="Methylamine utilisation protein MauE" evidence="6">
    <location>
        <begin position="37"/>
        <end position="161"/>
    </location>
</feature>
<dbReference type="RefSeq" id="WP_105716062.1">
    <property type="nucleotide sequence ID" value="NZ_PVBQ01000004.1"/>
</dbReference>
<keyword evidence="3 5" id="KW-1133">Transmembrane helix</keyword>
<keyword evidence="4 5" id="KW-0472">Membrane</keyword>
<gene>
    <name evidence="7" type="ORF">C5745_05850</name>
</gene>